<keyword evidence="3" id="KW-1185">Reference proteome</keyword>
<evidence type="ECO:0000259" key="1">
    <source>
        <dbReference type="Pfam" id="PF08268"/>
    </source>
</evidence>
<protein>
    <recommendedName>
        <fullName evidence="1">F-box associated beta-propeller type 3 domain-containing protein</fullName>
    </recommendedName>
</protein>
<dbReference type="EMBL" id="JAWPEI010000003">
    <property type="protein sequence ID" value="KAK4732810.1"/>
    <property type="molecule type" value="Genomic_DNA"/>
</dbReference>
<sequence length="408" mass="47796">MSKNSHKSDVNVSYDILFSILIRISVKSLLRFRSISILWSDIISDREFKKAYINQSKALGRINFLLLNHINDEFKFINLKRNRLISIEGQRVPLKGYEYSRIVCSHDGLVLLQHDEDNYYKMFILWNPSTRQCVKLASCPYMNISTLSRGHEMSYDPQCYGLCYDPTTDDCKVILIYKSCYLVYSTRTFWTKKTTLPRATWLYLCEGITTSGCVYWSMLPSHGINSTIICFDVNINSWSSYLLEGITTGGCVYWYKVADDKRNSTIMYFDMMSHELKELPSPNYIGDDNDKKHLFRLTILKGHFCLYSRQEKNELKLNTWIMEDDGWKLLMKIPKVLPKYYRYAKILCCGENGEIIFQGPTNRHISIYNPKQGKEVVKQFIFNSNIGYSYLNLYPIGLDTLYFPKIMH</sequence>
<dbReference type="Pfam" id="PF08268">
    <property type="entry name" value="FBA_3"/>
    <property type="match status" value="2"/>
</dbReference>
<evidence type="ECO:0000313" key="2">
    <source>
        <dbReference type="EMBL" id="KAK4732810.1"/>
    </source>
</evidence>
<dbReference type="InterPro" id="IPR050796">
    <property type="entry name" value="SCF_F-box_component"/>
</dbReference>
<feature type="domain" description="F-box associated beta-propeller type 3" evidence="1">
    <location>
        <begin position="244"/>
        <end position="372"/>
    </location>
</feature>
<organism evidence="2 3">
    <name type="scientific">Solanum pinnatisectum</name>
    <name type="common">tansyleaf nightshade</name>
    <dbReference type="NCBI Taxonomy" id="50273"/>
    <lineage>
        <taxon>Eukaryota</taxon>
        <taxon>Viridiplantae</taxon>
        <taxon>Streptophyta</taxon>
        <taxon>Embryophyta</taxon>
        <taxon>Tracheophyta</taxon>
        <taxon>Spermatophyta</taxon>
        <taxon>Magnoliopsida</taxon>
        <taxon>eudicotyledons</taxon>
        <taxon>Gunneridae</taxon>
        <taxon>Pentapetalae</taxon>
        <taxon>asterids</taxon>
        <taxon>lamiids</taxon>
        <taxon>Solanales</taxon>
        <taxon>Solanaceae</taxon>
        <taxon>Solanoideae</taxon>
        <taxon>Solaneae</taxon>
        <taxon>Solanum</taxon>
    </lineage>
</organism>
<evidence type="ECO:0000313" key="3">
    <source>
        <dbReference type="Proteomes" id="UP001311915"/>
    </source>
</evidence>
<dbReference type="InterPro" id="IPR036047">
    <property type="entry name" value="F-box-like_dom_sf"/>
</dbReference>
<name>A0AAV9M773_9SOLN</name>
<dbReference type="PANTHER" id="PTHR31672:SF13">
    <property type="entry name" value="F-BOX PROTEIN CPR30-LIKE"/>
    <property type="match status" value="1"/>
</dbReference>
<dbReference type="PANTHER" id="PTHR31672">
    <property type="entry name" value="BNACNNG10540D PROTEIN"/>
    <property type="match status" value="1"/>
</dbReference>
<dbReference type="Proteomes" id="UP001311915">
    <property type="component" value="Unassembled WGS sequence"/>
</dbReference>
<reference evidence="2 3" key="1">
    <citation type="submission" date="2023-10" db="EMBL/GenBank/DDBJ databases">
        <title>Genome-Wide Identification Analysis in wild type Solanum Pinnatisectum Reveals Some Genes Defensing Phytophthora Infestans.</title>
        <authorList>
            <person name="Sun C."/>
        </authorList>
    </citation>
    <scope>NUCLEOTIDE SEQUENCE [LARGE SCALE GENOMIC DNA]</scope>
    <source>
        <strain evidence="2">LQN</strain>
        <tissue evidence="2">Leaf</tissue>
    </source>
</reference>
<gene>
    <name evidence="2" type="ORF">R3W88_025798</name>
</gene>
<proteinExistence type="predicted"/>
<dbReference type="AlphaFoldDB" id="A0AAV9M773"/>
<comment type="caution">
    <text evidence="2">The sequence shown here is derived from an EMBL/GenBank/DDBJ whole genome shotgun (WGS) entry which is preliminary data.</text>
</comment>
<dbReference type="InterPro" id="IPR013187">
    <property type="entry name" value="F-box-assoc_dom_typ3"/>
</dbReference>
<accession>A0AAV9M773</accession>
<dbReference type="SUPFAM" id="SSF81383">
    <property type="entry name" value="F-box domain"/>
    <property type="match status" value="1"/>
</dbReference>
<feature type="domain" description="F-box associated beta-propeller type 3" evidence="1">
    <location>
        <begin position="86"/>
        <end position="235"/>
    </location>
</feature>